<sequence>MSLRNRAKKSSQSYLPLCVCNIPKASKWLEGHCGSCLGHLNSISSSTQATCSRTPSPNFASNRLAPRSFDIYEGHAYKGHIKRTESEYSAFHIHPKISSHKQSLSKGSQIEAKAPYKEILVMRPEPSLSSLKSAESFKRIKSPIHFHNGSTPNPNYSRETTEDIYRSQRSLSIYDAPEESYSQKSSNSYIRSTSKSSKNRKGKEKIFKISGNFSPIPELRIQKPIKSYAEENFTPSKAISTENIFEGHLNGVTALCINDNSLWSSSCDYSIRSWNIVGTVDAYRGFMRSSLSKKPTNSRLKAHSRPILDIKCVDKVLISGGTDGKIKIWSISENIEPVTWAKVHEGFVRALDIPSQRTLLSCGDCSIKIWDLETLICAKTYEEHTKPVESLALMSSSKFLSSSHDSLIKLWDLRTSRSEKLFVGHLDTVNTVKIWDEYAFLSGSDDGSIKKWDLRTGGILSSLNSKERVKDVEKAEGKIFSAGKSLKMWENATSRSIDIIQGGIKCLKYHEASRMLYSGGADGSIAAIKV</sequence>
<dbReference type="AlphaFoldDB" id="A0AAU9K614"/>
<dbReference type="PROSITE" id="PS50082">
    <property type="entry name" value="WD_REPEATS_2"/>
    <property type="match status" value="3"/>
</dbReference>
<evidence type="ECO:0000256" key="3">
    <source>
        <dbReference type="PROSITE-ProRule" id="PRU00221"/>
    </source>
</evidence>
<evidence type="ECO:0000256" key="4">
    <source>
        <dbReference type="SAM" id="MobiDB-lite"/>
    </source>
</evidence>
<dbReference type="Gene3D" id="2.130.10.10">
    <property type="entry name" value="YVTN repeat-like/Quinoprotein amine dehydrogenase"/>
    <property type="match status" value="2"/>
</dbReference>
<evidence type="ECO:0000256" key="1">
    <source>
        <dbReference type="ARBA" id="ARBA00022574"/>
    </source>
</evidence>
<dbReference type="Pfam" id="PF00400">
    <property type="entry name" value="WD40"/>
    <property type="match status" value="5"/>
</dbReference>
<evidence type="ECO:0000313" key="6">
    <source>
        <dbReference type="Proteomes" id="UP001162131"/>
    </source>
</evidence>
<gene>
    <name evidence="5" type="ORF">BSTOLATCC_MIC46607</name>
</gene>
<feature type="region of interest" description="Disordered" evidence="4">
    <location>
        <begin position="143"/>
        <end position="162"/>
    </location>
</feature>
<dbReference type="InterPro" id="IPR019775">
    <property type="entry name" value="WD40_repeat_CS"/>
</dbReference>
<feature type="repeat" description="WD" evidence="3">
    <location>
        <begin position="422"/>
        <end position="462"/>
    </location>
</feature>
<feature type="repeat" description="WD" evidence="3">
    <location>
        <begin position="381"/>
        <end position="421"/>
    </location>
</feature>
<accession>A0AAU9K614</accession>
<dbReference type="InterPro" id="IPR001680">
    <property type="entry name" value="WD40_rpt"/>
</dbReference>
<organism evidence="5 6">
    <name type="scientific">Blepharisma stoltei</name>
    <dbReference type="NCBI Taxonomy" id="1481888"/>
    <lineage>
        <taxon>Eukaryota</taxon>
        <taxon>Sar</taxon>
        <taxon>Alveolata</taxon>
        <taxon>Ciliophora</taxon>
        <taxon>Postciliodesmatophora</taxon>
        <taxon>Heterotrichea</taxon>
        <taxon>Heterotrichida</taxon>
        <taxon>Blepharismidae</taxon>
        <taxon>Blepharisma</taxon>
    </lineage>
</organism>
<comment type="caution">
    <text evidence="5">The sequence shown here is derived from an EMBL/GenBank/DDBJ whole genome shotgun (WGS) entry which is preliminary data.</text>
</comment>
<dbReference type="SUPFAM" id="SSF50978">
    <property type="entry name" value="WD40 repeat-like"/>
    <property type="match status" value="1"/>
</dbReference>
<dbReference type="PANTHER" id="PTHR22847:SF637">
    <property type="entry name" value="WD REPEAT DOMAIN 5B"/>
    <property type="match status" value="1"/>
</dbReference>
<dbReference type="CDD" id="cd00200">
    <property type="entry name" value="WD40"/>
    <property type="match status" value="1"/>
</dbReference>
<dbReference type="InterPro" id="IPR036322">
    <property type="entry name" value="WD40_repeat_dom_sf"/>
</dbReference>
<dbReference type="Proteomes" id="UP001162131">
    <property type="component" value="Unassembled WGS sequence"/>
</dbReference>
<dbReference type="GO" id="GO:1990234">
    <property type="term" value="C:transferase complex"/>
    <property type="evidence" value="ECO:0007669"/>
    <property type="project" value="UniProtKB-ARBA"/>
</dbReference>
<dbReference type="PROSITE" id="PS00678">
    <property type="entry name" value="WD_REPEATS_1"/>
    <property type="match status" value="1"/>
</dbReference>
<dbReference type="PROSITE" id="PS50294">
    <property type="entry name" value="WD_REPEATS_REGION"/>
    <property type="match status" value="2"/>
</dbReference>
<name>A0AAU9K614_9CILI</name>
<dbReference type="PRINTS" id="PR00320">
    <property type="entry name" value="GPROTEINBRPT"/>
</dbReference>
<feature type="repeat" description="WD" evidence="3">
    <location>
        <begin position="300"/>
        <end position="339"/>
    </location>
</feature>
<dbReference type="InterPro" id="IPR015943">
    <property type="entry name" value="WD40/YVTN_repeat-like_dom_sf"/>
</dbReference>
<evidence type="ECO:0000256" key="2">
    <source>
        <dbReference type="ARBA" id="ARBA00022737"/>
    </source>
</evidence>
<feature type="region of interest" description="Disordered" evidence="4">
    <location>
        <begin position="184"/>
        <end position="203"/>
    </location>
</feature>
<keyword evidence="2" id="KW-0677">Repeat</keyword>
<dbReference type="SMART" id="SM00320">
    <property type="entry name" value="WD40"/>
    <property type="match status" value="6"/>
</dbReference>
<feature type="compositionally biased region" description="Polar residues" evidence="4">
    <location>
        <begin position="148"/>
        <end position="158"/>
    </location>
</feature>
<feature type="compositionally biased region" description="Polar residues" evidence="4">
    <location>
        <begin position="184"/>
        <end position="196"/>
    </location>
</feature>
<keyword evidence="6" id="KW-1185">Reference proteome</keyword>
<dbReference type="InterPro" id="IPR020472">
    <property type="entry name" value="WD40_PAC1"/>
</dbReference>
<protein>
    <submittedName>
        <fullName evidence="5">Uncharacterized protein</fullName>
    </submittedName>
</protein>
<dbReference type="PANTHER" id="PTHR22847">
    <property type="entry name" value="WD40 REPEAT PROTEIN"/>
    <property type="match status" value="1"/>
</dbReference>
<dbReference type="EMBL" id="CAJZBQ010000046">
    <property type="protein sequence ID" value="CAG9328611.1"/>
    <property type="molecule type" value="Genomic_DNA"/>
</dbReference>
<keyword evidence="1 3" id="KW-0853">WD repeat</keyword>
<evidence type="ECO:0000313" key="5">
    <source>
        <dbReference type="EMBL" id="CAG9328611.1"/>
    </source>
</evidence>
<reference evidence="5" key="1">
    <citation type="submission" date="2021-09" db="EMBL/GenBank/DDBJ databases">
        <authorList>
            <consortium name="AG Swart"/>
            <person name="Singh M."/>
            <person name="Singh A."/>
            <person name="Seah K."/>
            <person name="Emmerich C."/>
        </authorList>
    </citation>
    <scope>NUCLEOTIDE SEQUENCE</scope>
    <source>
        <strain evidence="5">ATCC30299</strain>
    </source>
</reference>
<proteinExistence type="predicted"/>